<dbReference type="Pfam" id="PF13202">
    <property type="entry name" value="EF-hand_5"/>
    <property type="match status" value="1"/>
</dbReference>
<feature type="domain" description="EF-hand" evidence="4">
    <location>
        <begin position="136"/>
        <end position="165"/>
    </location>
</feature>
<dbReference type="Gene3D" id="1.10.238.10">
    <property type="entry name" value="EF-hand"/>
    <property type="match status" value="2"/>
</dbReference>
<evidence type="ECO:0000256" key="1">
    <source>
        <dbReference type="ARBA" id="ARBA00022723"/>
    </source>
</evidence>
<protein>
    <recommendedName>
        <fullName evidence="4">EF-hand domain-containing protein</fullName>
    </recommendedName>
</protein>
<name>A0ABR2JER7_9EUKA</name>
<evidence type="ECO:0000313" key="6">
    <source>
        <dbReference type="Proteomes" id="UP001470230"/>
    </source>
</evidence>
<accession>A0ABR2JER7</accession>
<dbReference type="SMART" id="SM00054">
    <property type="entry name" value="EFh"/>
    <property type="match status" value="3"/>
</dbReference>
<reference evidence="5 6" key="1">
    <citation type="submission" date="2024-04" db="EMBL/GenBank/DDBJ databases">
        <title>Tritrichomonas musculus Genome.</title>
        <authorList>
            <person name="Alves-Ferreira E."/>
            <person name="Grigg M."/>
            <person name="Lorenzi H."/>
            <person name="Galac M."/>
        </authorList>
    </citation>
    <scope>NUCLEOTIDE SEQUENCE [LARGE SCALE GENOMIC DNA]</scope>
    <source>
        <strain evidence="5 6">EAF2021</strain>
    </source>
</reference>
<dbReference type="PROSITE" id="PS00018">
    <property type="entry name" value="EF_HAND_1"/>
    <property type="match status" value="2"/>
</dbReference>
<gene>
    <name evidence="5" type="ORF">M9Y10_006641</name>
</gene>
<dbReference type="EMBL" id="JAPFFF010000012">
    <property type="protein sequence ID" value="KAK8876432.1"/>
    <property type="molecule type" value="Genomic_DNA"/>
</dbReference>
<evidence type="ECO:0000313" key="5">
    <source>
        <dbReference type="EMBL" id="KAK8876432.1"/>
    </source>
</evidence>
<proteinExistence type="predicted"/>
<feature type="domain" description="EF-hand" evidence="4">
    <location>
        <begin position="54"/>
        <end position="87"/>
    </location>
</feature>
<evidence type="ECO:0000256" key="2">
    <source>
        <dbReference type="ARBA" id="ARBA00022737"/>
    </source>
</evidence>
<sequence length="171" mass="19862">MSDNKVDVPFSFESFDLHYLESLAVDFNKYDGDNDGRLTKQEFVKWLVNGGTKKKVAKHLFYVADTCKDGTISLDEFRSFAAIQQDMIVKGEVEKYVKLLYNSVKSRSNSPGGLTKKEFLKFMKLMNTPVDFLQRKKVFNKYDTDDNGRVDFNEIMAKVYFRQRKMLDASN</sequence>
<dbReference type="PANTHER" id="PTHR45942">
    <property type="entry name" value="PROTEIN PHOSPATASE 3 REGULATORY SUBUNIT B ALPHA ISOFORM TYPE 1"/>
    <property type="match status" value="1"/>
</dbReference>
<keyword evidence="6" id="KW-1185">Reference proteome</keyword>
<dbReference type="Proteomes" id="UP001470230">
    <property type="component" value="Unassembled WGS sequence"/>
</dbReference>
<dbReference type="SUPFAM" id="SSF47473">
    <property type="entry name" value="EF-hand"/>
    <property type="match status" value="1"/>
</dbReference>
<organism evidence="5 6">
    <name type="scientific">Tritrichomonas musculus</name>
    <dbReference type="NCBI Taxonomy" id="1915356"/>
    <lineage>
        <taxon>Eukaryota</taxon>
        <taxon>Metamonada</taxon>
        <taxon>Parabasalia</taxon>
        <taxon>Tritrichomonadida</taxon>
        <taxon>Tritrichomonadidae</taxon>
        <taxon>Tritrichomonas</taxon>
    </lineage>
</organism>
<evidence type="ECO:0000256" key="3">
    <source>
        <dbReference type="ARBA" id="ARBA00022837"/>
    </source>
</evidence>
<keyword evidence="3" id="KW-0106">Calcium</keyword>
<dbReference type="PROSITE" id="PS50222">
    <property type="entry name" value="EF_HAND_2"/>
    <property type="match status" value="3"/>
</dbReference>
<evidence type="ECO:0000259" key="4">
    <source>
        <dbReference type="PROSITE" id="PS50222"/>
    </source>
</evidence>
<dbReference type="InterPro" id="IPR002048">
    <property type="entry name" value="EF_hand_dom"/>
</dbReference>
<dbReference type="InterPro" id="IPR018247">
    <property type="entry name" value="EF_Hand_1_Ca_BS"/>
</dbReference>
<keyword evidence="2" id="KW-0677">Repeat</keyword>
<comment type="caution">
    <text evidence="5">The sequence shown here is derived from an EMBL/GenBank/DDBJ whole genome shotgun (WGS) entry which is preliminary data.</text>
</comment>
<dbReference type="Pfam" id="PF13499">
    <property type="entry name" value="EF-hand_7"/>
    <property type="match status" value="1"/>
</dbReference>
<keyword evidence="1" id="KW-0479">Metal-binding</keyword>
<feature type="domain" description="EF-hand" evidence="4">
    <location>
        <begin position="18"/>
        <end position="53"/>
    </location>
</feature>
<dbReference type="InterPro" id="IPR011992">
    <property type="entry name" value="EF-hand-dom_pair"/>
</dbReference>